<dbReference type="SMART" id="SM00271">
    <property type="entry name" value="DnaJ"/>
    <property type="match status" value="1"/>
</dbReference>
<dbReference type="OrthoDB" id="9782583at2"/>
<keyword evidence="6" id="KW-1185">Reference proteome</keyword>
<dbReference type="SUPFAM" id="SSF158682">
    <property type="entry name" value="TerB-like"/>
    <property type="match status" value="1"/>
</dbReference>
<dbReference type="PRINTS" id="PR00625">
    <property type="entry name" value="JDOMAIN"/>
</dbReference>
<dbReference type="InterPro" id="IPR029024">
    <property type="entry name" value="TerB-like"/>
</dbReference>
<dbReference type="InterPro" id="IPR007791">
    <property type="entry name" value="DjlA_N"/>
</dbReference>
<protein>
    <submittedName>
        <fullName evidence="5">DnaJ like chaperone protein</fullName>
    </submittedName>
</protein>
<sequence length="242" mass="27140">MRIWGKLIGAGIGFLMGRWFGALLGAYLGHRLFDRRPRTNPFFHTTFAVMGHLAKSSGRVTEQDIALASALMDQIGLTGRARTAAQQAYRQGKASDYPLQAQLRLLASGLRFRRDLARMFLEIQVQAALVDGELTVKERQLLTLIAKELGFDEGELARIIRMWHGERAGQRAGMSDKDACEILGVSETDDLRTIKRAYRRLMAQHHPDKLASQGLPPEMASVARQKSQDIQNAWERLRASRG</sequence>
<dbReference type="InterPro" id="IPR050817">
    <property type="entry name" value="DjlA_DnaK_co-chaperone"/>
</dbReference>
<feature type="domain" description="J" evidence="4">
    <location>
        <begin position="178"/>
        <end position="242"/>
    </location>
</feature>
<dbReference type="STRING" id="299255.SAMN02745129_0384"/>
<feature type="region of interest" description="Disordered" evidence="2">
    <location>
        <begin position="207"/>
        <end position="227"/>
    </location>
</feature>
<evidence type="ECO:0000256" key="3">
    <source>
        <dbReference type="SAM" id="Phobius"/>
    </source>
</evidence>
<evidence type="ECO:0000313" key="5">
    <source>
        <dbReference type="EMBL" id="SHI24871.1"/>
    </source>
</evidence>
<keyword evidence="3" id="KW-0812">Transmembrane</keyword>
<dbReference type="Pfam" id="PF00226">
    <property type="entry name" value="DnaJ"/>
    <property type="match status" value="1"/>
</dbReference>
<dbReference type="Proteomes" id="UP000184268">
    <property type="component" value="Unassembled WGS sequence"/>
</dbReference>
<evidence type="ECO:0000256" key="2">
    <source>
        <dbReference type="SAM" id="MobiDB-lite"/>
    </source>
</evidence>
<dbReference type="Gene3D" id="1.10.3680.10">
    <property type="entry name" value="TerB-like"/>
    <property type="match status" value="1"/>
</dbReference>
<keyword evidence="1" id="KW-0143">Chaperone</keyword>
<dbReference type="InterPro" id="IPR036869">
    <property type="entry name" value="J_dom_sf"/>
</dbReference>
<dbReference type="InterPro" id="IPR001623">
    <property type="entry name" value="DnaJ_domain"/>
</dbReference>
<dbReference type="CDD" id="cd07316">
    <property type="entry name" value="terB_like_DjlA"/>
    <property type="match status" value="1"/>
</dbReference>
<dbReference type="EMBL" id="FQXG01000013">
    <property type="protein sequence ID" value="SHI24871.1"/>
    <property type="molecule type" value="Genomic_DNA"/>
</dbReference>
<dbReference type="SUPFAM" id="SSF46565">
    <property type="entry name" value="Chaperone J-domain"/>
    <property type="match status" value="1"/>
</dbReference>
<accession>A0A1M5ZL36</accession>
<gene>
    <name evidence="5" type="ORF">SAMN02745129_0384</name>
</gene>
<keyword evidence="3" id="KW-1133">Transmembrane helix</keyword>
<evidence type="ECO:0000256" key="1">
    <source>
        <dbReference type="ARBA" id="ARBA00023186"/>
    </source>
</evidence>
<dbReference type="PANTHER" id="PTHR24074">
    <property type="entry name" value="CO-CHAPERONE PROTEIN DJLA"/>
    <property type="match status" value="1"/>
</dbReference>
<evidence type="ECO:0000259" key="4">
    <source>
        <dbReference type="PROSITE" id="PS50076"/>
    </source>
</evidence>
<dbReference type="CDD" id="cd06257">
    <property type="entry name" value="DnaJ"/>
    <property type="match status" value="1"/>
</dbReference>
<dbReference type="Pfam" id="PF05099">
    <property type="entry name" value="TerB"/>
    <property type="match status" value="1"/>
</dbReference>
<organism evidence="5 6">
    <name type="scientific">Ferrimonas marina</name>
    <dbReference type="NCBI Taxonomy" id="299255"/>
    <lineage>
        <taxon>Bacteria</taxon>
        <taxon>Pseudomonadati</taxon>
        <taxon>Pseudomonadota</taxon>
        <taxon>Gammaproteobacteria</taxon>
        <taxon>Alteromonadales</taxon>
        <taxon>Ferrimonadaceae</taxon>
        <taxon>Ferrimonas</taxon>
    </lineage>
</organism>
<reference evidence="5 6" key="1">
    <citation type="submission" date="2016-11" db="EMBL/GenBank/DDBJ databases">
        <authorList>
            <person name="Jaros S."/>
            <person name="Januszkiewicz K."/>
            <person name="Wedrychowicz H."/>
        </authorList>
    </citation>
    <scope>NUCLEOTIDE SEQUENCE [LARGE SCALE GENOMIC DNA]</scope>
    <source>
        <strain evidence="5 6">DSM 16917</strain>
    </source>
</reference>
<proteinExistence type="predicted"/>
<evidence type="ECO:0000313" key="6">
    <source>
        <dbReference type="Proteomes" id="UP000184268"/>
    </source>
</evidence>
<dbReference type="AlphaFoldDB" id="A0A1M5ZL36"/>
<dbReference type="Gene3D" id="1.10.287.110">
    <property type="entry name" value="DnaJ domain"/>
    <property type="match status" value="1"/>
</dbReference>
<keyword evidence="3" id="KW-0472">Membrane</keyword>
<name>A0A1M5ZL36_9GAMM</name>
<dbReference type="RefSeq" id="WP_067665296.1">
    <property type="nucleotide sequence ID" value="NZ_FQXG01000013.1"/>
</dbReference>
<dbReference type="NCBIfam" id="NF006948">
    <property type="entry name" value="PRK09430.1"/>
    <property type="match status" value="1"/>
</dbReference>
<dbReference type="PROSITE" id="PS50076">
    <property type="entry name" value="DNAJ_2"/>
    <property type="match status" value="1"/>
</dbReference>
<feature type="transmembrane region" description="Helical" evidence="3">
    <location>
        <begin position="6"/>
        <end position="28"/>
    </location>
</feature>